<evidence type="ECO:0000313" key="2">
    <source>
        <dbReference type="Proteomes" id="UP000269208"/>
    </source>
</evidence>
<dbReference type="EMBL" id="LR134190">
    <property type="protein sequence ID" value="VEB62803.1"/>
    <property type="molecule type" value="Genomic_DNA"/>
</dbReference>
<proteinExistence type="predicted"/>
<reference evidence="1 2" key="1">
    <citation type="submission" date="2018-12" db="EMBL/GenBank/DDBJ databases">
        <authorList>
            <consortium name="Pathogen Informatics"/>
        </authorList>
    </citation>
    <scope>NUCLEOTIDE SEQUENCE [LARGE SCALE GENOMIC DNA]</scope>
    <source>
        <strain evidence="1 2">NCTC6754</strain>
    </source>
</reference>
<accession>A0A3S4IXH6</accession>
<dbReference type="Proteomes" id="UP000269208">
    <property type="component" value="Chromosome"/>
</dbReference>
<dbReference type="AlphaFoldDB" id="A0A3S4IXH6"/>
<sequence>MYFTMLMLSVFRGKGLFFSDRLIDAIQDAGIVGLHVDDTEMEMNP</sequence>
<gene>
    <name evidence="1" type="ORF">NCTC6754_08205</name>
</gene>
<protein>
    <submittedName>
        <fullName evidence="1">Uncharacterized protein</fullName>
    </submittedName>
</protein>
<organism evidence="1 2">
    <name type="scientific">Salmonella enterica I</name>
    <dbReference type="NCBI Taxonomy" id="59201"/>
    <lineage>
        <taxon>Bacteria</taxon>
        <taxon>Pseudomonadati</taxon>
        <taxon>Pseudomonadota</taxon>
        <taxon>Gammaproteobacteria</taxon>
        <taxon>Enterobacterales</taxon>
        <taxon>Enterobacteriaceae</taxon>
        <taxon>Salmonella</taxon>
    </lineage>
</organism>
<evidence type="ECO:0000313" key="1">
    <source>
        <dbReference type="EMBL" id="VEB62803.1"/>
    </source>
</evidence>
<name>A0A3S4IXH6_SALET</name>